<keyword evidence="2" id="KW-0808">Transferase</keyword>
<feature type="active site" description="Nucleophile" evidence="6">
    <location>
        <position position="234"/>
    </location>
</feature>
<protein>
    <submittedName>
        <fullName evidence="8">L,D-transpeptidase catalytic domain</fullName>
    </submittedName>
</protein>
<dbReference type="Pfam" id="PF03734">
    <property type="entry name" value="YkuD"/>
    <property type="match status" value="1"/>
</dbReference>
<proteinExistence type="predicted"/>
<accession>A0A2Y8ZT94</accession>
<name>A0A2Y8ZT94_9MICO</name>
<dbReference type="InterPro" id="IPR036366">
    <property type="entry name" value="PGBDSf"/>
</dbReference>
<keyword evidence="9" id="KW-1185">Reference proteome</keyword>
<dbReference type="GO" id="GO:0071555">
    <property type="term" value="P:cell wall organization"/>
    <property type="evidence" value="ECO:0007669"/>
    <property type="project" value="UniProtKB-UniRule"/>
</dbReference>
<organism evidence="8 9">
    <name type="scientific">Branchiibius hedensis</name>
    <dbReference type="NCBI Taxonomy" id="672460"/>
    <lineage>
        <taxon>Bacteria</taxon>
        <taxon>Bacillati</taxon>
        <taxon>Actinomycetota</taxon>
        <taxon>Actinomycetes</taxon>
        <taxon>Micrococcales</taxon>
        <taxon>Dermacoccaceae</taxon>
        <taxon>Branchiibius</taxon>
    </lineage>
</organism>
<evidence type="ECO:0000256" key="1">
    <source>
        <dbReference type="ARBA" id="ARBA00004752"/>
    </source>
</evidence>
<dbReference type="PROSITE" id="PS51318">
    <property type="entry name" value="TAT"/>
    <property type="match status" value="1"/>
</dbReference>
<evidence type="ECO:0000256" key="4">
    <source>
        <dbReference type="ARBA" id="ARBA00022984"/>
    </source>
</evidence>
<dbReference type="PROSITE" id="PS52029">
    <property type="entry name" value="LD_TPASE"/>
    <property type="match status" value="1"/>
</dbReference>
<keyword evidence="5 6" id="KW-0961">Cell wall biogenesis/degradation</keyword>
<dbReference type="GO" id="GO:0009252">
    <property type="term" value="P:peptidoglycan biosynthetic process"/>
    <property type="evidence" value="ECO:0007669"/>
    <property type="project" value="UniProtKB-UniPathway"/>
</dbReference>
<dbReference type="GO" id="GO:0008360">
    <property type="term" value="P:regulation of cell shape"/>
    <property type="evidence" value="ECO:0007669"/>
    <property type="project" value="UniProtKB-UniRule"/>
</dbReference>
<dbReference type="Proteomes" id="UP000250028">
    <property type="component" value="Unassembled WGS sequence"/>
</dbReference>
<feature type="domain" description="L,D-TPase catalytic" evidence="7">
    <location>
        <begin position="139"/>
        <end position="260"/>
    </location>
</feature>
<evidence type="ECO:0000313" key="8">
    <source>
        <dbReference type="EMBL" id="SSA33137.1"/>
    </source>
</evidence>
<keyword evidence="4 6" id="KW-0573">Peptidoglycan synthesis</keyword>
<sequence length="260" mass="27797">MTIRTSAPRESSTTAGALTRRTAIMGAAGVGALGTGLLLTPSAQAQTTQQAAPALVRAAAGRTLKRGMSGGDVKGMQAKLYSLHYWMPGVDGVFGYGTLQAVWAFQKAQGLARTGVWGPAEQAVVGKAKTPAVRHKGSYRIEVDKSRQLLLVGWGGSTARWVFNTSTGANKRFYAWGRWYSGSTPTGTWKIYRRNTSGWVTGALGSMYKPYYVVGGIAIHGSADIPAYNASHGCCRLLPAAQDFLIRSNILYPSRIVSIY</sequence>
<dbReference type="Pfam" id="PF01471">
    <property type="entry name" value="PG_binding_1"/>
    <property type="match status" value="1"/>
</dbReference>
<evidence type="ECO:0000256" key="6">
    <source>
        <dbReference type="PROSITE-ProRule" id="PRU01373"/>
    </source>
</evidence>
<dbReference type="Gene3D" id="1.10.101.10">
    <property type="entry name" value="PGBD-like superfamily/PGBD"/>
    <property type="match status" value="1"/>
</dbReference>
<dbReference type="InterPro" id="IPR038063">
    <property type="entry name" value="Transpep_catalytic_dom"/>
</dbReference>
<evidence type="ECO:0000259" key="7">
    <source>
        <dbReference type="PROSITE" id="PS52029"/>
    </source>
</evidence>
<dbReference type="InterPro" id="IPR005490">
    <property type="entry name" value="LD_TPept_cat_dom"/>
</dbReference>
<dbReference type="InterPro" id="IPR002477">
    <property type="entry name" value="Peptidoglycan-bd-like"/>
</dbReference>
<evidence type="ECO:0000256" key="3">
    <source>
        <dbReference type="ARBA" id="ARBA00022960"/>
    </source>
</evidence>
<evidence type="ECO:0000256" key="5">
    <source>
        <dbReference type="ARBA" id="ARBA00023316"/>
    </source>
</evidence>
<keyword evidence="3 6" id="KW-0133">Cell shape</keyword>
<dbReference type="RefSeq" id="WP_170119717.1">
    <property type="nucleotide sequence ID" value="NZ_QGDN01000001.1"/>
</dbReference>
<evidence type="ECO:0000256" key="2">
    <source>
        <dbReference type="ARBA" id="ARBA00022679"/>
    </source>
</evidence>
<reference evidence="9" key="1">
    <citation type="submission" date="2016-10" db="EMBL/GenBank/DDBJ databases">
        <authorList>
            <person name="Varghese N."/>
            <person name="Submissions S."/>
        </authorList>
    </citation>
    <scope>NUCLEOTIDE SEQUENCE [LARGE SCALE GENOMIC DNA]</scope>
    <source>
        <strain evidence="9">DSM 22951</strain>
    </source>
</reference>
<dbReference type="InterPro" id="IPR006311">
    <property type="entry name" value="TAT_signal"/>
</dbReference>
<dbReference type="UniPathway" id="UPA00219"/>
<dbReference type="SUPFAM" id="SSF141523">
    <property type="entry name" value="L,D-transpeptidase catalytic domain-like"/>
    <property type="match status" value="1"/>
</dbReference>
<dbReference type="CDD" id="cd16913">
    <property type="entry name" value="YkuD_like"/>
    <property type="match status" value="1"/>
</dbReference>
<dbReference type="EMBL" id="UESZ01000001">
    <property type="protein sequence ID" value="SSA33137.1"/>
    <property type="molecule type" value="Genomic_DNA"/>
</dbReference>
<dbReference type="AlphaFoldDB" id="A0A2Y8ZT94"/>
<comment type="pathway">
    <text evidence="1 6">Cell wall biogenesis; peptidoglycan biosynthesis.</text>
</comment>
<gene>
    <name evidence="8" type="ORF">SAMN04489750_0408</name>
</gene>
<feature type="active site" description="Proton donor/acceptor" evidence="6">
    <location>
        <position position="220"/>
    </location>
</feature>
<dbReference type="Gene3D" id="2.40.440.10">
    <property type="entry name" value="L,D-transpeptidase catalytic domain-like"/>
    <property type="match status" value="1"/>
</dbReference>
<dbReference type="GO" id="GO:0016740">
    <property type="term" value="F:transferase activity"/>
    <property type="evidence" value="ECO:0007669"/>
    <property type="project" value="UniProtKB-KW"/>
</dbReference>
<evidence type="ECO:0000313" key="9">
    <source>
        <dbReference type="Proteomes" id="UP000250028"/>
    </source>
</evidence>
<dbReference type="SUPFAM" id="SSF47090">
    <property type="entry name" value="PGBD-like"/>
    <property type="match status" value="1"/>
</dbReference>
<dbReference type="InterPro" id="IPR036365">
    <property type="entry name" value="PGBD-like_sf"/>
</dbReference>